<keyword evidence="3" id="KW-0804">Transcription</keyword>
<dbReference type="STRING" id="199441.BkAM31D_23425"/>
<dbReference type="PANTHER" id="PTHR47506:SF1">
    <property type="entry name" value="HTH-TYPE TRANSCRIPTIONAL REGULATOR YJDC"/>
    <property type="match status" value="1"/>
</dbReference>
<dbReference type="RefSeq" id="WP_066158805.1">
    <property type="nucleotide sequence ID" value="NZ_CP020814.1"/>
</dbReference>
<organism evidence="6 7">
    <name type="scientific">Halalkalibacter krulwichiae</name>
    <dbReference type="NCBI Taxonomy" id="199441"/>
    <lineage>
        <taxon>Bacteria</taxon>
        <taxon>Bacillati</taxon>
        <taxon>Bacillota</taxon>
        <taxon>Bacilli</taxon>
        <taxon>Bacillales</taxon>
        <taxon>Bacillaceae</taxon>
        <taxon>Halalkalibacter</taxon>
    </lineage>
</organism>
<evidence type="ECO:0000256" key="1">
    <source>
        <dbReference type="ARBA" id="ARBA00023015"/>
    </source>
</evidence>
<accession>A0A1X9MMU4</accession>
<dbReference type="InterPro" id="IPR009057">
    <property type="entry name" value="Homeodomain-like_sf"/>
</dbReference>
<feature type="DNA-binding region" description="H-T-H motif" evidence="4">
    <location>
        <begin position="24"/>
        <end position="43"/>
    </location>
</feature>
<dbReference type="PANTHER" id="PTHR47506">
    <property type="entry name" value="TRANSCRIPTIONAL REGULATORY PROTEIN"/>
    <property type="match status" value="1"/>
</dbReference>
<evidence type="ECO:0000313" key="6">
    <source>
        <dbReference type="EMBL" id="ARK32582.1"/>
    </source>
</evidence>
<evidence type="ECO:0000313" key="7">
    <source>
        <dbReference type="Proteomes" id="UP000193006"/>
    </source>
</evidence>
<dbReference type="PRINTS" id="PR00455">
    <property type="entry name" value="HTHTETR"/>
</dbReference>
<dbReference type="Gene3D" id="1.10.357.10">
    <property type="entry name" value="Tetracycline Repressor, domain 2"/>
    <property type="match status" value="1"/>
</dbReference>
<dbReference type="EMBL" id="CP020814">
    <property type="protein sequence ID" value="ARK32582.1"/>
    <property type="molecule type" value="Genomic_DNA"/>
</dbReference>
<keyword evidence="1" id="KW-0805">Transcription regulation</keyword>
<sequence>MSTREKIIESSIQLFSEDGYEGTSLTNIAKGAGIKKPSLYAHFSSKEEIFFNAIKKINFEYEKMAIEALNHLQHDTTEQKLYHLMHRFFKELIQQGSIAEFYYRFLLFPPKEMEEKIKELYAQSDQIYFQLVQEAIDAGKQKKEIDESLPTNSIVKSYVCMMSGLQIDVRYYSFDEKEAERHLSQIWKVFWSGVRAKG</sequence>
<dbReference type="Pfam" id="PF00440">
    <property type="entry name" value="TetR_N"/>
    <property type="match status" value="1"/>
</dbReference>
<dbReference type="SUPFAM" id="SSF46689">
    <property type="entry name" value="Homeodomain-like"/>
    <property type="match status" value="1"/>
</dbReference>
<evidence type="ECO:0000256" key="3">
    <source>
        <dbReference type="ARBA" id="ARBA00023163"/>
    </source>
</evidence>
<dbReference type="FunFam" id="1.10.10.60:FF:000141">
    <property type="entry name" value="TetR family transcriptional regulator"/>
    <property type="match status" value="1"/>
</dbReference>
<dbReference type="GO" id="GO:0045892">
    <property type="term" value="P:negative regulation of DNA-templated transcription"/>
    <property type="evidence" value="ECO:0007669"/>
    <property type="project" value="UniProtKB-ARBA"/>
</dbReference>
<dbReference type="KEGG" id="bkw:BkAM31D_23425"/>
<dbReference type="GO" id="GO:0003677">
    <property type="term" value="F:DNA binding"/>
    <property type="evidence" value="ECO:0007669"/>
    <property type="project" value="UniProtKB-UniRule"/>
</dbReference>
<dbReference type="SUPFAM" id="SSF48498">
    <property type="entry name" value="Tetracyclin repressor-like, C-terminal domain"/>
    <property type="match status" value="1"/>
</dbReference>
<dbReference type="InterPro" id="IPR036271">
    <property type="entry name" value="Tet_transcr_reg_TetR-rel_C_sf"/>
</dbReference>
<evidence type="ECO:0000256" key="2">
    <source>
        <dbReference type="ARBA" id="ARBA00023125"/>
    </source>
</evidence>
<dbReference type="AlphaFoldDB" id="A0A1X9MMU4"/>
<evidence type="ECO:0000259" key="5">
    <source>
        <dbReference type="PROSITE" id="PS50977"/>
    </source>
</evidence>
<dbReference type="Gene3D" id="1.10.10.60">
    <property type="entry name" value="Homeodomain-like"/>
    <property type="match status" value="1"/>
</dbReference>
<reference evidence="6 7" key="1">
    <citation type="submission" date="2017-04" db="EMBL/GenBank/DDBJ databases">
        <title>Bacillus krulwichiae AM31D Genome sequencing and assembly.</title>
        <authorList>
            <person name="Krulwich T.A."/>
            <person name="Anastor L."/>
            <person name="Ehrlich R."/>
            <person name="Ehrlich G.D."/>
            <person name="Janto B."/>
        </authorList>
    </citation>
    <scope>NUCLEOTIDE SEQUENCE [LARGE SCALE GENOMIC DNA]</scope>
    <source>
        <strain evidence="6 7">AM31D</strain>
    </source>
</reference>
<keyword evidence="2 4" id="KW-0238">DNA-binding</keyword>
<evidence type="ECO:0000256" key="4">
    <source>
        <dbReference type="PROSITE-ProRule" id="PRU00335"/>
    </source>
</evidence>
<dbReference type="InterPro" id="IPR001647">
    <property type="entry name" value="HTH_TetR"/>
</dbReference>
<protein>
    <submittedName>
        <fullName evidence="6">Biofilm operon icaADBC HTH-type negative transcriptional regulator IcaR</fullName>
    </submittedName>
</protein>
<proteinExistence type="predicted"/>
<gene>
    <name evidence="6" type="primary">icaR</name>
    <name evidence="6" type="ORF">BkAM31D_23425</name>
</gene>
<feature type="domain" description="HTH tetR-type" evidence="5">
    <location>
        <begin position="1"/>
        <end position="61"/>
    </location>
</feature>
<dbReference type="PROSITE" id="PS50977">
    <property type="entry name" value="HTH_TETR_2"/>
    <property type="match status" value="1"/>
</dbReference>
<keyword evidence="7" id="KW-1185">Reference proteome</keyword>
<dbReference type="Proteomes" id="UP000193006">
    <property type="component" value="Chromosome"/>
</dbReference>
<name>A0A1X9MMU4_9BACI</name>